<dbReference type="Pfam" id="PF12680">
    <property type="entry name" value="SnoaL_2"/>
    <property type="match status" value="1"/>
</dbReference>
<dbReference type="EMBL" id="JBHRZH010000018">
    <property type="protein sequence ID" value="MFC3763343.1"/>
    <property type="molecule type" value="Genomic_DNA"/>
</dbReference>
<evidence type="ECO:0000259" key="1">
    <source>
        <dbReference type="Pfam" id="PF12680"/>
    </source>
</evidence>
<dbReference type="SUPFAM" id="SSF54427">
    <property type="entry name" value="NTF2-like"/>
    <property type="match status" value="1"/>
</dbReference>
<organism evidence="2 3">
    <name type="scientific">Tenggerimyces flavus</name>
    <dbReference type="NCBI Taxonomy" id="1708749"/>
    <lineage>
        <taxon>Bacteria</taxon>
        <taxon>Bacillati</taxon>
        <taxon>Actinomycetota</taxon>
        <taxon>Actinomycetes</taxon>
        <taxon>Propionibacteriales</taxon>
        <taxon>Nocardioidaceae</taxon>
        <taxon>Tenggerimyces</taxon>
    </lineage>
</organism>
<reference evidence="3" key="1">
    <citation type="journal article" date="2019" name="Int. J. Syst. Evol. Microbiol.">
        <title>The Global Catalogue of Microorganisms (GCM) 10K type strain sequencing project: providing services to taxonomists for standard genome sequencing and annotation.</title>
        <authorList>
            <consortium name="The Broad Institute Genomics Platform"/>
            <consortium name="The Broad Institute Genome Sequencing Center for Infectious Disease"/>
            <person name="Wu L."/>
            <person name="Ma J."/>
        </authorList>
    </citation>
    <scope>NUCLEOTIDE SEQUENCE [LARGE SCALE GENOMIC DNA]</scope>
    <source>
        <strain evidence="3">CGMCC 4.7241</strain>
    </source>
</reference>
<keyword evidence="3" id="KW-1185">Reference proteome</keyword>
<sequence length="122" mass="14027">MEPLTRYIEAWVANDPDRIAAAVTEDCVITECYGPVYRGRDRVREWAVAWFALERVVHRWTVTDSFGAGDREAAQWTFECTSDGDRTTFDGATISTSRDGLIHTLREFETSAPLYDWTGEWR</sequence>
<comment type="caution">
    <text evidence="2">The sequence shown here is derived from an EMBL/GenBank/DDBJ whole genome shotgun (WGS) entry which is preliminary data.</text>
</comment>
<proteinExistence type="predicted"/>
<gene>
    <name evidence="2" type="ORF">ACFOUW_21070</name>
</gene>
<evidence type="ECO:0000313" key="3">
    <source>
        <dbReference type="Proteomes" id="UP001595699"/>
    </source>
</evidence>
<name>A0ABV7YH07_9ACTN</name>
<evidence type="ECO:0000313" key="2">
    <source>
        <dbReference type="EMBL" id="MFC3763343.1"/>
    </source>
</evidence>
<accession>A0ABV7YH07</accession>
<dbReference type="InterPro" id="IPR032710">
    <property type="entry name" value="NTF2-like_dom_sf"/>
</dbReference>
<dbReference type="Proteomes" id="UP001595699">
    <property type="component" value="Unassembled WGS sequence"/>
</dbReference>
<dbReference type="InterPro" id="IPR037401">
    <property type="entry name" value="SnoaL-like"/>
</dbReference>
<dbReference type="Gene3D" id="3.10.450.50">
    <property type="match status" value="1"/>
</dbReference>
<protein>
    <submittedName>
        <fullName evidence="2">Nuclear transport factor 2 family protein</fullName>
    </submittedName>
</protein>
<dbReference type="RefSeq" id="WP_205117707.1">
    <property type="nucleotide sequence ID" value="NZ_JAFBCM010000001.1"/>
</dbReference>
<feature type="domain" description="SnoaL-like" evidence="1">
    <location>
        <begin position="5"/>
        <end position="102"/>
    </location>
</feature>